<reference evidence="2 3" key="1">
    <citation type="submission" date="2018-01" db="EMBL/GenBank/DDBJ databases">
        <title>Lactibacter flavus gen. nov., sp. nov., a novel bacterium of the family Propionibacteriaceae isolated from raw milk and dairy products.</title>
        <authorList>
            <person name="Wenning M."/>
            <person name="Breitenwieser F."/>
            <person name="Huptas C."/>
            <person name="von Neubeck M."/>
            <person name="Busse H.-J."/>
            <person name="Scherer S."/>
        </authorList>
    </citation>
    <scope>NUCLEOTIDE SEQUENCE [LARGE SCALE GENOMIC DNA]</scope>
    <source>
        <strain evidence="2 3">VG341</strain>
    </source>
</reference>
<dbReference type="RefSeq" id="WP_129459798.1">
    <property type="nucleotide sequence ID" value="NZ_PPCV01000013.1"/>
</dbReference>
<protein>
    <recommendedName>
        <fullName evidence="4">DUF5302 domain-containing protein</fullName>
    </recommendedName>
</protein>
<evidence type="ECO:0000313" key="3">
    <source>
        <dbReference type="Proteomes" id="UP000290624"/>
    </source>
</evidence>
<dbReference type="AlphaFoldDB" id="A0A4Q2EF74"/>
<comment type="caution">
    <text evidence="2">The sequence shown here is derived from an EMBL/GenBank/DDBJ whole genome shotgun (WGS) entry which is preliminary data.</text>
</comment>
<gene>
    <name evidence="2" type="ORF">C1706_13785</name>
</gene>
<dbReference type="Proteomes" id="UP000290624">
    <property type="component" value="Unassembled WGS sequence"/>
</dbReference>
<organism evidence="2 3">
    <name type="scientific">Propioniciclava flava</name>
    <dbReference type="NCBI Taxonomy" id="2072026"/>
    <lineage>
        <taxon>Bacteria</taxon>
        <taxon>Bacillati</taxon>
        <taxon>Actinomycetota</taxon>
        <taxon>Actinomycetes</taxon>
        <taxon>Propionibacteriales</taxon>
        <taxon>Propionibacteriaceae</taxon>
        <taxon>Propioniciclava</taxon>
    </lineage>
</organism>
<name>A0A4Q2EF74_9ACTN</name>
<keyword evidence="3" id="KW-1185">Reference proteome</keyword>
<feature type="compositionally biased region" description="Basic and acidic residues" evidence="1">
    <location>
        <begin position="11"/>
        <end position="25"/>
    </location>
</feature>
<accession>A0A4Q2EF74</accession>
<feature type="region of interest" description="Disordered" evidence="1">
    <location>
        <begin position="1"/>
        <end position="61"/>
    </location>
</feature>
<dbReference type="InterPro" id="IPR035172">
    <property type="entry name" value="DUF5302"/>
</dbReference>
<evidence type="ECO:0000313" key="2">
    <source>
        <dbReference type="EMBL" id="RXW31142.1"/>
    </source>
</evidence>
<sequence>MSEPGTADSTPDPKEQMRAALEAKRAAQHGSATGGDARAKASGGPHGQQGGKRTFRRKSGG</sequence>
<dbReference type="Pfam" id="PF17227">
    <property type="entry name" value="DUF5302"/>
    <property type="match status" value="1"/>
</dbReference>
<dbReference type="EMBL" id="PPCV01000013">
    <property type="protein sequence ID" value="RXW31142.1"/>
    <property type="molecule type" value="Genomic_DNA"/>
</dbReference>
<evidence type="ECO:0000256" key="1">
    <source>
        <dbReference type="SAM" id="MobiDB-lite"/>
    </source>
</evidence>
<proteinExistence type="predicted"/>
<dbReference type="OrthoDB" id="3731837at2"/>
<evidence type="ECO:0008006" key="4">
    <source>
        <dbReference type="Google" id="ProtNLM"/>
    </source>
</evidence>